<dbReference type="PANTHER" id="PTHR37477:SF1">
    <property type="entry name" value="COBALT-PRECORRIN-5A HYDROLASE"/>
    <property type="match status" value="1"/>
</dbReference>
<dbReference type="Gene3D" id="3.30.420.180">
    <property type="entry name" value="CobE/GbiG C-terminal domain"/>
    <property type="match status" value="1"/>
</dbReference>
<dbReference type="AlphaFoldDB" id="A0A9E7RTS7"/>
<keyword evidence="3" id="KW-0378">Hydrolase</keyword>
<dbReference type="Proteomes" id="UP001065373">
    <property type="component" value="Chromosome"/>
</dbReference>
<sequence length="329" mass="35479">MNVTIMTLTDRALKLAERIKEKLLEDPTVFSVRLIHRDMDLEDVFRESQMIIGIMATGIMVRKIAPLIRGKLHDPGVIVIDEAGRNVISLLSGHAGGANDFALKIAGLIGANPVITTSTDVNGLIGIDTLAARYFYQISDPGLLKHFNSSIIRGHTVELLSSRDVKPLIDGDAAGTYTYRKGGDENIRATCNGKTMILRPLKVSLGIGTRRGVMSDTILEFIHGTMKRTGIPVQRIDAIATGEMKRNEEGIIRAASILGVPLEFIPLDELKDQETVSFSDFVNSKFGVGSVCESAALKSAGPGSRLIVRKTASSGVALALAVSRIPKTF</sequence>
<dbReference type="InterPro" id="IPR021744">
    <property type="entry name" value="CbiG_N"/>
</dbReference>
<dbReference type="GeneID" id="75107433"/>
<dbReference type="Gene3D" id="3.40.50.11220">
    <property type="match status" value="1"/>
</dbReference>
<evidence type="ECO:0000259" key="1">
    <source>
        <dbReference type="Pfam" id="PF01890"/>
    </source>
</evidence>
<protein>
    <submittedName>
        <fullName evidence="3">Cobalt-precorrin 5A hydrolase</fullName>
    </submittedName>
</protein>
<dbReference type="KEGG" id="mwo:MWSIV6_1788"/>
<dbReference type="InterPro" id="IPR002750">
    <property type="entry name" value="CobE/GbiG_C"/>
</dbReference>
<evidence type="ECO:0000313" key="3">
    <source>
        <dbReference type="EMBL" id="UXH31696.1"/>
    </source>
</evidence>
<feature type="domain" description="Cobalamin synthesis G N-terminal" evidence="2">
    <location>
        <begin position="41"/>
        <end position="120"/>
    </location>
</feature>
<evidence type="ECO:0000259" key="2">
    <source>
        <dbReference type="Pfam" id="PF11760"/>
    </source>
</evidence>
<gene>
    <name evidence="3" type="ORF">N5910_09235</name>
</gene>
<dbReference type="InterPro" id="IPR038029">
    <property type="entry name" value="GbiG_N_sf"/>
</dbReference>
<dbReference type="PANTHER" id="PTHR37477">
    <property type="entry name" value="COBALT-PRECORRIN-5A HYDROLASE"/>
    <property type="match status" value="1"/>
</dbReference>
<dbReference type="RefSeq" id="WP_074359624.1">
    <property type="nucleotide sequence ID" value="NZ_CP104550.1"/>
</dbReference>
<organism evidence="3">
    <name type="scientific">Methanothermobacter wolfeii</name>
    <name type="common">Methanobacterium wolfei</name>
    <dbReference type="NCBI Taxonomy" id="145261"/>
    <lineage>
        <taxon>Archaea</taxon>
        <taxon>Methanobacteriati</taxon>
        <taxon>Methanobacteriota</taxon>
        <taxon>Methanomada group</taxon>
        <taxon>Methanobacteria</taxon>
        <taxon>Methanobacteriales</taxon>
        <taxon>Methanobacteriaceae</taxon>
        <taxon>Methanothermobacter</taxon>
    </lineage>
</organism>
<feature type="domain" description="CobE/GbiG C-terminal" evidence="1">
    <location>
        <begin position="204"/>
        <end position="321"/>
    </location>
</feature>
<dbReference type="Pfam" id="PF11760">
    <property type="entry name" value="CbiG_N"/>
    <property type="match status" value="1"/>
</dbReference>
<proteinExistence type="predicted"/>
<dbReference type="GO" id="GO:0016787">
    <property type="term" value="F:hydrolase activity"/>
    <property type="evidence" value="ECO:0007669"/>
    <property type="project" value="UniProtKB-KW"/>
</dbReference>
<name>A0A9E7RTS7_METWO</name>
<dbReference type="InterPro" id="IPR036518">
    <property type="entry name" value="CobE/GbiG_C_sf"/>
</dbReference>
<dbReference type="SUPFAM" id="SSF159664">
    <property type="entry name" value="CobE/GbiG C-terminal domain-like"/>
    <property type="match status" value="1"/>
</dbReference>
<dbReference type="Pfam" id="PF01890">
    <property type="entry name" value="CbiG_C"/>
    <property type="match status" value="1"/>
</dbReference>
<dbReference type="GeneID" id="58979447"/>
<dbReference type="InterPro" id="IPR052553">
    <property type="entry name" value="CbiG_hydrolase"/>
</dbReference>
<reference evidence="3" key="1">
    <citation type="submission" date="2022-09" db="EMBL/GenBank/DDBJ databases">
        <title>Characterization of three MwoI isoschizomers from sequenced genome and metagenomes.</title>
        <authorList>
            <person name="Fomenkov A."/>
            <person name="Xu S.Y."/>
            <person name="Roberts R.J."/>
        </authorList>
    </citation>
    <scope>NUCLEOTIDE SEQUENCE</scope>
    <source>
        <strain evidence="3">DSM 2970</strain>
    </source>
</reference>
<accession>A0A9E7RTS7</accession>
<dbReference type="SUPFAM" id="SSF159672">
    <property type="entry name" value="CbiG N-terminal domain-like"/>
    <property type="match status" value="1"/>
</dbReference>
<dbReference type="GO" id="GO:0009236">
    <property type="term" value="P:cobalamin biosynthetic process"/>
    <property type="evidence" value="ECO:0007669"/>
    <property type="project" value="InterPro"/>
</dbReference>
<dbReference type="EMBL" id="CP104550">
    <property type="protein sequence ID" value="UXH31696.1"/>
    <property type="molecule type" value="Genomic_DNA"/>
</dbReference>